<accession>A0A841KN40</accession>
<evidence type="ECO:0000313" key="7">
    <source>
        <dbReference type="Proteomes" id="UP000560000"/>
    </source>
</evidence>
<dbReference type="PROSITE" id="PS51898">
    <property type="entry name" value="TYR_RECOMBINASE"/>
    <property type="match status" value="1"/>
</dbReference>
<keyword evidence="2" id="KW-0229">DNA integration</keyword>
<name>A0A841KN40_9GAMM</name>
<evidence type="ECO:0000256" key="3">
    <source>
        <dbReference type="ARBA" id="ARBA00023125"/>
    </source>
</evidence>
<feature type="domain" description="Tyr recombinase" evidence="5">
    <location>
        <begin position="275"/>
        <end position="469"/>
    </location>
</feature>
<dbReference type="CDD" id="cd01184">
    <property type="entry name" value="INT_C_like_1"/>
    <property type="match status" value="1"/>
</dbReference>
<dbReference type="Proteomes" id="UP000560000">
    <property type="component" value="Unassembled WGS sequence"/>
</dbReference>
<dbReference type="Gene3D" id="1.10.443.10">
    <property type="entry name" value="Intergrase catalytic core"/>
    <property type="match status" value="1"/>
</dbReference>
<dbReference type="EMBL" id="JACHET010000001">
    <property type="protein sequence ID" value="MBB6185259.1"/>
    <property type="molecule type" value="Genomic_DNA"/>
</dbReference>
<reference evidence="6 7" key="1">
    <citation type="submission" date="2020-08" db="EMBL/GenBank/DDBJ databases">
        <title>Genomic Encyclopedia of Type Strains, Phase IV (KMG-IV): sequencing the most valuable type-strain genomes for metagenomic binning, comparative biology and taxonomic classification.</title>
        <authorList>
            <person name="Goeker M."/>
        </authorList>
    </citation>
    <scope>NUCLEOTIDE SEQUENCE [LARGE SCALE GENOMIC DNA]</scope>
    <source>
        <strain evidence="6 7">DSM 107085</strain>
    </source>
</reference>
<evidence type="ECO:0000313" key="6">
    <source>
        <dbReference type="EMBL" id="MBB6185259.1"/>
    </source>
</evidence>
<proteinExistence type="inferred from homology"/>
<keyword evidence="3" id="KW-0238">DNA-binding</keyword>
<evidence type="ECO:0000256" key="1">
    <source>
        <dbReference type="ARBA" id="ARBA00008857"/>
    </source>
</evidence>
<dbReference type="GO" id="GO:0003677">
    <property type="term" value="F:DNA binding"/>
    <property type="evidence" value="ECO:0007669"/>
    <property type="project" value="UniProtKB-KW"/>
</dbReference>
<dbReference type="InterPro" id="IPR011010">
    <property type="entry name" value="DNA_brk_join_enz"/>
</dbReference>
<keyword evidence="4" id="KW-0233">DNA recombination</keyword>
<dbReference type="Pfam" id="PF00589">
    <property type="entry name" value="Phage_integrase"/>
    <property type="match status" value="1"/>
</dbReference>
<dbReference type="AlphaFoldDB" id="A0A841KN40"/>
<dbReference type="GO" id="GO:0006310">
    <property type="term" value="P:DNA recombination"/>
    <property type="evidence" value="ECO:0007669"/>
    <property type="project" value="UniProtKB-KW"/>
</dbReference>
<dbReference type="SUPFAM" id="SSF56349">
    <property type="entry name" value="DNA breaking-rejoining enzymes"/>
    <property type="match status" value="1"/>
</dbReference>
<organism evidence="6 7">
    <name type="scientific">Oleiagrimonas soli</name>
    <dbReference type="NCBI Taxonomy" id="1543381"/>
    <lineage>
        <taxon>Bacteria</taxon>
        <taxon>Pseudomonadati</taxon>
        <taxon>Pseudomonadota</taxon>
        <taxon>Gammaproteobacteria</taxon>
        <taxon>Lysobacterales</taxon>
        <taxon>Rhodanobacteraceae</taxon>
        <taxon>Oleiagrimonas</taxon>
    </lineage>
</organism>
<comment type="similarity">
    <text evidence="1">Belongs to the 'phage' integrase family.</text>
</comment>
<evidence type="ECO:0000259" key="5">
    <source>
        <dbReference type="PROSITE" id="PS51898"/>
    </source>
</evidence>
<dbReference type="GO" id="GO:0015074">
    <property type="term" value="P:DNA integration"/>
    <property type="evidence" value="ECO:0007669"/>
    <property type="project" value="UniProtKB-KW"/>
</dbReference>
<comment type="caution">
    <text evidence="6">The sequence shown here is derived from an EMBL/GenBank/DDBJ whole genome shotgun (WGS) entry which is preliminary data.</text>
</comment>
<dbReference type="PANTHER" id="PTHR30349:SF41">
    <property type="entry name" value="INTEGRASE_RECOMBINASE PROTEIN MJ0367-RELATED"/>
    <property type="match status" value="1"/>
</dbReference>
<evidence type="ECO:0000256" key="4">
    <source>
        <dbReference type="ARBA" id="ARBA00023172"/>
    </source>
</evidence>
<dbReference type="InterPro" id="IPR002104">
    <property type="entry name" value="Integrase_catalytic"/>
</dbReference>
<dbReference type="OrthoDB" id="9784724at2"/>
<gene>
    <name evidence="6" type="ORF">HNQ86_002604</name>
</gene>
<dbReference type="InterPro" id="IPR010998">
    <property type="entry name" value="Integrase_recombinase_N"/>
</dbReference>
<dbReference type="InterPro" id="IPR050090">
    <property type="entry name" value="Tyrosine_recombinase_XerCD"/>
</dbReference>
<dbReference type="RefSeq" id="WP_081945222.1">
    <property type="nucleotide sequence ID" value="NZ_JACHET010000001.1"/>
</dbReference>
<dbReference type="PANTHER" id="PTHR30349">
    <property type="entry name" value="PHAGE INTEGRASE-RELATED"/>
    <property type="match status" value="1"/>
</dbReference>
<sequence>MYLQQRLEESGACPALTYNIDIPNLCSLSASGPGADEWMMQAVKQVVELVSKHDITPAGPFFLPGDDANGRSITLRTPPPPPPAISHAEVSAILGDAPESCDTPPPPKDTSQQLVDSVVQGLATYLGQAGGAESKPKKLAPMLAQHIEKHLANLKRGGVSKASMGSARFALDLLLDLTGDKPIVEVTTGDVDAFLDVLAALPPRALSRPEFQHMRLKNIVDKAKAQGDEPISKGTQHKYILYLKAFFHWCIESGDLEADPTRQIQSERYISPTGSSKEAFSRADLDALFCPKAMAKLKRPQFYWAPLIAFYTGMRVNEIAQLYVADIDRVGKTPCFSIAPYRDGQHLKSANAERHMPIHPKLIELGFMDYVADVKAAGCKHLFPGLNWSGPGPGSSISEWFGRYRKKQGVLGETKTFHCFRHSLATMADRSGVSETVITKMLGHSRGASVARRHYIQRADVNECAENLGRIEFPELVLQPYQKGRFDTYLARADKAAERRQMKREKPKKEKAA</sequence>
<protein>
    <submittedName>
        <fullName evidence="6">Integrase</fullName>
    </submittedName>
</protein>
<dbReference type="InterPro" id="IPR013762">
    <property type="entry name" value="Integrase-like_cat_sf"/>
</dbReference>
<dbReference type="Gene3D" id="1.10.150.130">
    <property type="match status" value="1"/>
</dbReference>
<evidence type="ECO:0000256" key="2">
    <source>
        <dbReference type="ARBA" id="ARBA00022908"/>
    </source>
</evidence>